<feature type="domain" description="TMC" evidence="8">
    <location>
        <begin position="738"/>
        <end position="832"/>
    </location>
</feature>
<dbReference type="InterPro" id="IPR038900">
    <property type="entry name" value="TMC"/>
</dbReference>
<feature type="transmembrane region" description="Helical" evidence="7">
    <location>
        <begin position="448"/>
        <end position="467"/>
    </location>
</feature>
<proteinExistence type="inferred from homology"/>
<reference evidence="9 10" key="1">
    <citation type="submission" date="2024-11" db="EMBL/GenBank/DDBJ databases">
        <title>Chromosome-level genome assembly of the freshwater bivalve Anodonta woodiana.</title>
        <authorList>
            <person name="Chen X."/>
        </authorList>
    </citation>
    <scope>NUCLEOTIDE SEQUENCE [LARGE SCALE GENOMIC DNA]</scope>
    <source>
        <strain evidence="9">MN2024</strain>
        <tissue evidence="9">Gills</tissue>
    </source>
</reference>
<feature type="transmembrane region" description="Helical" evidence="7">
    <location>
        <begin position="388"/>
        <end position="411"/>
    </location>
</feature>
<keyword evidence="3 7" id="KW-0812">Transmembrane</keyword>
<feature type="transmembrane region" description="Helical" evidence="7">
    <location>
        <begin position="665"/>
        <end position="686"/>
    </location>
</feature>
<protein>
    <recommendedName>
        <fullName evidence="8">TMC domain-containing protein</fullName>
    </recommendedName>
</protein>
<dbReference type="InterPro" id="IPR012496">
    <property type="entry name" value="TMC_dom"/>
</dbReference>
<dbReference type="AlphaFoldDB" id="A0ABD3WRZ1"/>
<comment type="similarity">
    <text evidence="2">Belongs to the TMC family.</text>
</comment>
<feature type="region of interest" description="Disordered" evidence="6">
    <location>
        <begin position="1"/>
        <end position="102"/>
    </location>
</feature>
<sequence length="836" mass="96296">MERVGNQPKYNSHQASERHHHYQYDPMDSSHRAGYQERPYEVRYNEGNTENTNTAERSHFPGYREDDTFHSMLTERDQKGQSHSSPRDVKKDASHAYNKEIDKRGLMSSHEYGDHIEGINHFDDTSSGYYADTDGHTSPSRPLSANFQSGYGKINNNMQYNDTDRDTRHGQGQPKKGHTNQVYNFNDNEDQEHNGISYENKGQVSSLRVKRGRSFSKRRRNLHRISAFVDGSEDVNLKLVNGAKTVIFRHKRSIARSQVGAESSYKDLERMSGDEFSTHLQANSDGLPSEKYRKTKTLKYRVTMLKKNHLTPNTHEMADLLRDQLVREKSYEFQALVQLGYKRAKAWHNFRSHVRNLVYQLELWAGSFKIIEGHFGSSTVSYFRFLRFLMFLNLYLTLIIFGVIVIPHFILPDVSIDKTQYSETYNCSASYRQHTEELRKNSSSAGNIALSILQGTGLLENTVLFYGNYYNMSLSVPVGGVQTYNMSLSYLMATGATFILSFLLLVKNSAKGVKQGILETSGGSVTHQFCNKVFGGWDFCVSSESTASIKHKSLKLELETDLEFQRLYWRKQNRTAKEKLKLVFIRLLINFLCFGILGASLYLIFYVNEMLITLQNEARKVTEILELLVQYLPSVTITLLSTIVPIIFTRLILAEEYTPLFQIRLTLFRIVLLRLASLGVLMLSLFTTIKNNEGYQCGNQNSTNDNSNFSTCENCTENGINLTTVDYIGFNETDQLQCWETYLGQQIYKLVIMNFIVVIAVTFLWEFPRKLIYMKFNHLKFVKLLGQQEFDLAKNVLDLVYLQTLSWLGLFFSPLIPAMCCLTYFIFFYVKKEDGV</sequence>
<feature type="transmembrane region" description="Helical" evidence="7">
    <location>
        <begin position="807"/>
        <end position="830"/>
    </location>
</feature>
<keyword evidence="10" id="KW-1185">Reference proteome</keyword>
<evidence type="ECO:0000256" key="4">
    <source>
        <dbReference type="ARBA" id="ARBA00022989"/>
    </source>
</evidence>
<feature type="transmembrane region" description="Helical" evidence="7">
    <location>
        <begin position="487"/>
        <end position="506"/>
    </location>
</feature>
<feature type="compositionally biased region" description="Low complexity" evidence="6">
    <location>
        <begin position="45"/>
        <end position="55"/>
    </location>
</feature>
<feature type="compositionally biased region" description="Basic and acidic residues" evidence="6">
    <location>
        <begin position="56"/>
        <end position="102"/>
    </location>
</feature>
<name>A0ABD3WRZ1_SINWO</name>
<keyword evidence="5 7" id="KW-0472">Membrane</keyword>
<dbReference type="Pfam" id="PF07810">
    <property type="entry name" value="TMC"/>
    <property type="match status" value="1"/>
</dbReference>
<dbReference type="EMBL" id="JBJQND010000005">
    <property type="protein sequence ID" value="KAL3876101.1"/>
    <property type="molecule type" value="Genomic_DNA"/>
</dbReference>
<dbReference type="PANTHER" id="PTHR23302">
    <property type="entry name" value="TRANSMEMBRANE CHANNEL-RELATED"/>
    <property type="match status" value="1"/>
</dbReference>
<gene>
    <name evidence="9" type="ORF">ACJMK2_033979</name>
</gene>
<evidence type="ECO:0000313" key="10">
    <source>
        <dbReference type="Proteomes" id="UP001634394"/>
    </source>
</evidence>
<feature type="region of interest" description="Disordered" evidence="6">
    <location>
        <begin position="154"/>
        <end position="203"/>
    </location>
</feature>
<evidence type="ECO:0000256" key="7">
    <source>
        <dbReference type="SAM" id="Phobius"/>
    </source>
</evidence>
<dbReference type="Proteomes" id="UP001634394">
    <property type="component" value="Unassembled WGS sequence"/>
</dbReference>
<dbReference type="GO" id="GO:0016020">
    <property type="term" value="C:membrane"/>
    <property type="evidence" value="ECO:0007669"/>
    <property type="project" value="UniProtKB-SubCell"/>
</dbReference>
<comment type="subcellular location">
    <subcellularLocation>
        <location evidence="1">Membrane</location>
        <topology evidence="1">Multi-pass membrane protein</topology>
    </subcellularLocation>
</comment>
<accession>A0ABD3WRZ1</accession>
<feature type="transmembrane region" description="Helical" evidence="7">
    <location>
        <begin position="627"/>
        <end position="653"/>
    </location>
</feature>
<evidence type="ECO:0000259" key="8">
    <source>
        <dbReference type="Pfam" id="PF07810"/>
    </source>
</evidence>
<organism evidence="9 10">
    <name type="scientific">Sinanodonta woodiana</name>
    <name type="common">Chinese pond mussel</name>
    <name type="synonym">Anodonta woodiana</name>
    <dbReference type="NCBI Taxonomy" id="1069815"/>
    <lineage>
        <taxon>Eukaryota</taxon>
        <taxon>Metazoa</taxon>
        <taxon>Spiralia</taxon>
        <taxon>Lophotrochozoa</taxon>
        <taxon>Mollusca</taxon>
        <taxon>Bivalvia</taxon>
        <taxon>Autobranchia</taxon>
        <taxon>Heteroconchia</taxon>
        <taxon>Palaeoheterodonta</taxon>
        <taxon>Unionida</taxon>
        <taxon>Unionoidea</taxon>
        <taxon>Unionidae</taxon>
        <taxon>Unioninae</taxon>
        <taxon>Sinanodonta</taxon>
    </lineage>
</organism>
<evidence type="ECO:0000256" key="1">
    <source>
        <dbReference type="ARBA" id="ARBA00004141"/>
    </source>
</evidence>
<feature type="transmembrane region" description="Helical" evidence="7">
    <location>
        <begin position="747"/>
        <end position="765"/>
    </location>
</feature>
<keyword evidence="4 7" id="KW-1133">Transmembrane helix</keyword>
<evidence type="ECO:0000256" key="5">
    <source>
        <dbReference type="ARBA" id="ARBA00023136"/>
    </source>
</evidence>
<feature type="transmembrane region" description="Helical" evidence="7">
    <location>
        <begin position="583"/>
        <end position="607"/>
    </location>
</feature>
<feature type="compositionally biased region" description="Basic and acidic residues" evidence="6">
    <location>
        <begin position="28"/>
        <end position="44"/>
    </location>
</feature>
<comment type="caution">
    <text evidence="9">The sequence shown here is derived from an EMBL/GenBank/DDBJ whole genome shotgun (WGS) entry which is preliminary data.</text>
</comment>
<dbReference type="PANTHER" id="PTHR23302:SF24">
    <property type="entry name" value="TMC DOMAIN-CONTAINING PROTEIN"/>
    <property type="match status" value="1"/>
</dbReference>
<evidence type="ECO:0000256" key="3">
    <source>
        <dbReference type="ARBA" id="ARBA00022692"/>
    </source>
</evidence>
<evidence type="ECO:0000313" key="9">
    <source>
        <dbReference type="EMBL" id="KAL3876101.1"/>
    </source>
</evidence>
<evidence type="ECO:0000256" key="6">
    <source>
        <dbReference type="SAM" id="MobiDB-lite"/>
    </source>
</evidence>
<evidence type="ECO:0000256" key="2">
    <source>
        <dbReference type="ARBA" id="ARBA00006510"/>
    </source>
</evidence>